<keyword evidence="4" id="KW-0862">Zinc</keyword>
<dbReference type="InterPro" id="IPR000834">
    <property type="entry name" value="Peptidase_M14"/>
</dbReference>
<dbReference type="SUPFAM" id="SSF53187">
    <property type="entry name" value="Zn-dependent exopeptidases"/>
    <property type="match status" value="1"/>
</dbReference>
<feature type="chain" id="PRO_5045240269" description="Peptidase M14 domain-containing protein" evidence="6">
    <location>
        <begin position="17"/>
        <end position="424"/>
    </location>
</feature>
<accession>A0ABR1ATT4</accession>
<gene>
    <name evidence="8" type="ORF">RUM44_009799</name>
</gene>
<comment type="cofactor">
    <cofactor evidence="1">
        <name>Zn(2+)</name>
        <dbReference type="ChEBI" id="CHEBI:29105"/>
    </cofactor>
</comment>
<dbReference type="PANTHER" id="PTHR11705:SF140">
    <property type="entry name" value="FI02848P-RELATED"/>
    <property type="match status" value="1"/>
</dbReference>
<feature type="signal peptide" evidence="6">
    <location>
        <begin position="1"/>
        <end position="16"/>
    </location>
</feature>
<organism evidence="8 9">
    <name type="scientific">Polyplax serrata</name>
    <name type="common">Common mouse louse</name>
    <dbReference type="NCBI Taxonomy" id="468196"/>
    <lineage>
        <taxon>Eukaryota</taxon>
        <taxon>Metazoa</taxon>
        <taxon>Ecdysozoa</taxon>
        <taxon>Arthropoda</taxon>
        <taxon>Hexapoda</taxon>
        <taxon>Insecta</taxon>
        <taxon>Pterygota</taxon>
        <taxon>Neoptera</taxon>
        <taxon>Paraneoptera</taxon>
        <taxon>Psocodea</taxon>
        <taxon>Troctomorpha</taxon>
        <taxon>Phthiraptera</taxon>
        <taxon>Anoplura</taxon>
        <taxon>Polyplacidae</taxon>
        <taxon>Polyplax</taxon>
    </lineage>
</organism>
<keyword evidence="9" id="KW-1185">Reference proteome</keyword>
<reference evidence="8 9" key="1">
    <citation type="submission" date="2023-09" db="EMBL/GenBank/DDBJ databases">
        <title>Genomes of two closely related lineages of the louse Polyplax serrata with different host specificities.</title>
        <authorList>
            <person name="Martinu J."/>
            <person name="Tarabai H."/>
            <person name="Stefka J."/>
            <person name="Hypsa V."/>
        </authorList>
    </citation>
    <scope>NUCLEOTIDE SEQUENCE [LARGE SCALE GENOMIC DNA]</scope>
    <source>
        <strain evidence="8">98ZLc_SE</strain>
    </source>
</reference>
<protein>
    <recommendedName>
        <fullName evidence="7">Peptidase M14 domain-containing protein</fullName>
    </recommendedName>
</protein>
<dbReference type="Proteomes" id="UP001359485">
    <property type="component" value="Unassembled WGS sequence"/>
</dbReference>
<comment type="caution">
    <text evidence="8">The sequence shown here is derived from an EMBL/GenBank/DDBJ whole genome shotgun (WGS) entry which is preliminary data.</text>
</comment>
<dbReference type="PANTHER" id="PTHR11705">
    <property type="entry name" value="PROTEASE FAMILY M14 CARBOXYPEPTIDASE A,B"/>
    <property type="match status" value="1"/>
</dbReference>
<evidence type="ECO:0000313" key="8">
    <source>
        <dbReference type="EMBL" id="KAK6627322.1"/>
    </source>
</evidence>
<feature type="domain" description="Peptidase M14" evidence="7">
    <location>
        <begin position="123"/>
        <end position="418"/>
    </location>
</feature>
<dbReference type="SMART" id="SM00631">
    <property type="entry name" value="Zn_pept"/>
    <property type="match status" value="1"/>
</dbReference>
<evidence type="ECO:0000256" key="6">
    <source>
        <dbReference type="SAM" id="SignalP"/>
    </source>
</evidence>
<evidence type="ECO:0000256" key="4">
    <source>
        <dbReference type="ARBA" id="ARBA00022833"/>
    </source>
</evidence>
<evidence type="ECO:0000256" key="3">
    <source>
        <dbReference type="ARBA" id="ARBA00022723"/>
    </source>
</evidence>
<keyword evidence="3" id="KW-0479">Metal-binding</keyword>
<sequence>MLRLVALLVITQLTFTLSDSSACYTYENYSIYAVETNSTESLIPESQKSIYVVLNQRRQCDSNGRTRATATYLVPPNKGKDFQKLVEGNENVRCGLVIGNLGPVIKEEKWQASYRSGGSFYESYHSYNEMLSYLHSLKKLKNRAGQTMVQIEFIGKTTENRDMVLVKISSDHSAKKPIIFFEAGIHGREWLAPTSAMYMIDQLVHNITHRHVLDCIDFYIIPLSNPDGYEYSREYDRLWRKTRSKHNGFYGVDGNRNFDFHWKGEGASDLPQSEIYRGPTPFSEPETRHIRDVGKKYSKRINTFVSLHCFGPFIVYPWGYQVVEDIPQGDLMDKMAREAAEAIRKFSGTNYRVGMSSKLLYDSPGGSDDYFKGVLGVNLAFTIEISPAGKPSFIVHPSKITKIASELFEGIKVLAKYAAAYKPT</sequence>
<dbReference type="PROSITE" id="PS00132">
    <property type="entry name" value="CARBOXYPEPT_ZN_1"/>
    <property type="match status" value="1"/>
</dbReference>
<dbReference type="PROSITE" id="PS52035">
    <property type="entry name" value="PEPTIDASE_M14"/>
    <property type="match status" value="1"/>
</dbReference>
<dbReference type="PRINTS" id="PR00765">
    <property type="entry name" value="CRBOXYPTASEA"/>
</dbReference>
<evidence type="ECO:0000256" key="2">
    <source>
        <dbReference type="ARBA" id="ARBA00005988"/>
    </source>
</evidence>
<evidence type="ECO:0000259" key="7">
    <source>
        <dbReference type="PROSITE" id="PS52035"/>
    </source>
</evidence>
<dbReference type="Pfam" id="PF00246">
    <property type="entry name" value="Peptidase_M14"/>
    <property type="match status" value="1"/>
</dbReference>
<keyword evidence="6" id="KW-0732">Signal</keyword>
<evidence type="ECO:0000256" key="1">
    <source>
        <dbReference type="ARBA" id="ARBA00001947"/>
    </source>
</evidence>
<dbReference type="EMBL" id="JAWJWF010000045">
    <property type="protein sequence ID" value="KAK6627322.1"/>
    <property type="molecule type" value="Genomic_DNA"/>
</dbReference>
<feature type="active site" description="Proton donor/acceptor" evidence="5">
    <location>
        <position position="384"/>
    </location>
</feature>
<proteinExistence type="inferred from homology"/>
<evidence type="ECO:0000256" key="5">
    <source>
        <dbReference type="PROSITE-ProRule" id="PRU01379"/>
    </source>
</evidence>
<evidence type="ECO:0000313" key="9">
    <source>
        <dbReference type="Proteomes" id="UP001359485"/>
    </source>
</evidence>
<dbReference type="Gene3D" id="3.40.630.10">
    <property type="entry name" value="Zn peptidases"/>
    <property type="match status" value="1"/>
</dbReference>
<name>A0ABR1ATT4_POLSC</name>
<dbReference type="InterPro" id="IPR057246">
    <property type="entry name" value="CARBOXYPEPT_ZN_1"/>
</dbReference>
<comment type="similarity">
    <text evidence="2 5">Belongs to the peptidase M14 family.</text>
</comment>